<feature type="transmembrane region" description="Helical" evidence="1">
    <location>
        <begin position="53"/>
        <end position="74"/>
    </location>
</feature>
<feature type="transmembrane region" description="Helical" evidence="1">
    <location>
        <begin position="135"/>
        <end position="157"/>
    </location>
</feature>
<keyword evidence="3" id="KW-1185">Reference proteome</keyword>
<comment type="caution">
    <text evidence="2">The sequence shown here is derived from an EMBL/GenBank/DDBJ whole genome shotgun (WGS) entry which is preliminary data.</text>
</comment>
<dbReference type="EMBL" id="CM032185">
    <property type="protein sequence ID" value="KAG7091735.1"/>
    <property type="molecule type" value="Genomic_DNA"/>
</dbReference>
<dbReference type="Proteomes" id="UP001049176">
    <property type="component" value="Chromosome 5"/>
</dbReference>
<keyword evidence="1" id="KW-1133">Transmembrane helix</keyword>
<dbReference type="OrthoDB" id="2751465at2759"/>
<organism evidence="2 3">
    <name type="scientific">Marasmius oreades</name>
    <name type="common">fairy-ring Marasmius</name>
    <dbReference type="NCBI Taxonomy" id="181124"/>
    <lineage>
        <taxon>Eukaryota</taxon>
        <taxon>Fungi</taxon>
        <taxon>Dikarya</taxon>
        <taxon>Basidiomycota</taxon>
        <taxon>Agaricomycotina</taxon>
        <taxon>Agaricomycetes</taxon>
        <taxon>Agaricomycetidae</taxon>
        <taxon>Agaricales</taxon>
        <taxon>Marasmiineae</taxon>
        <taxon>Marasmiaceae</taxon>
        <taxon>Marasmius</taxon>
    </lineage>
</organism>
<sequence length="275" mass="30745">MPPPSTIPVATSQLIGTFVETFSYGIYLTIFPRCMAIFWRRYKGQKGQIGSSVAIYFMFTMILLWSVITVHVVANLTRAFQAFTANISVGSAAEAYFKNGDTSLNMCKVASNVTVTLIGDLVMLYRTAIIWRKTWWILLVTVSLFIVDVAMSAWHTWSVGEAEPGSSILDSATYQRSLYFFAATLAFNLVCTILIGFKLWRTQRDLKFVEDGHEYHHYSASRCRYHATRTTVIVLESAAIYSAALVCLIGTALVHYSAYFILYNSMPPLVIGGAL</sequence>
<dbReference type="AlphaFoldDB" id="A0A9P7RYE2"/>
<evidence type="ECO:0000313" key="2">
    <source>
        <dbReference type="EMBL" id="KAG7091735.1"/>
    </source>
</evidence>
<feature type="transmembrane region" description="Helical" evidence="1">
    <location>
        <begin position="238"/>
        <end position="262"/>
    </location>
</feature>
<dbReference type="KEGG" id="more:E1B28_008136"/>
<evidence type="ECO:0000313" key="3">
    <source>
        <dbReference type="Proteomes" id="UP001049176"/>
    </source>
</evidence>
<feature type="transmembrane region" description="Helical" evidence="1">
    <location>
        <begin position="177"/>
        <end position="197"/>
    </location>
</feature>
<protein>
    <submittedName>
        <fullName evidence="2">Uncharacterized protein</fullName>
    </submittedName>
</protein>
<dbReference type="GeneID" id="66077212"/>
<feature type="transmembrane region" description="Helical" evidence="1">
    <location>
        <begin position="109"/>
        <end position="128"/>
    </location>
</feature>
<feature type="transmembrane region" description="Helical" evidence="1">
    <location>
        <begin position="12"/>
        <end position="32"/>
    </location>
</feature>
<evidence type="ECO:0000256" key="1">
    <source>
        <dbReference type="SAM" id="Phobius"/>
    </source>
</evidence>
<accession>A0A9P7RYE2</accession>
<keyword evidence="1" id="KW-0812">Transmembrane</keyword>
<dbReference type="RefSeq" id="XP_043008205.1">
    <property type="nucleotide sequence ID" value="XM_043152922.1"/>
</dbReference>
<keyword evidence="1" id="KW-0472">Membrane</keyword>
<gene>
    <name evidence="2" type="ORF">E1B28_008136</name>
</gene>
<name>A0A9P7RYE2_9AGAR</name>
<reference evidence="2" key="1">
    <citation type="journal article" date="2021" name="Genome Biol. Evol.">
        <title>The assembled and annotated genome of the fairy-ring fungus Marasmius oreades.</title>
        <authorList>
            <person name="Hiltunen M."/>
            <person name="Ament-Velasquez S.L."/>
            <person name="Johannesson H."/>
        </authorList>
    </citation>
    <scope>NUCLEOTIDE SEQUENCE</scope>
    <source>
        <strain evidence="2">03SP1</strain>
    </source>
</reference>
<proteinExistence type="predicted"/>